<evidence type="ECO:0000313" key="4">
    <source>
        <dbReference type="Proteomes" id="UP000575898"/>
    </source>
</evidence>
<feature type="transmembrane region" description="Helical" evidence="1">
    <location>
        <begin position="277"/>
        <end position="297"/>
    </location>
</feature>
<protein>
    <recommendedName>
        <fullName evidence="2">DUF6708 domain-containing protein</fullName>
    </recommendedName>
</protein>
<dbReference type="Proteomes" id="UP000575898">
    <property type="component" value="Unassembled WGS sequence"/>
</dbReference>
<proteinExistence type="predicted"/>
<comment type="caution">
    <text evidence="3">The sequence shown here is derived from an EMBL/GenBank/DDBJ whole genome shotgun (WGS) entry which is preliminary data.</text>
</comment>
<keyword evidence="1" id="KW-1133">Transmembrane helix</keyword>
<feature type="transmembrane region" description="Helical" evidence="1">
    <location>
        <begin position="99"/>
        <end position="121"/>
    </location>
</feature>
<accession>A0A840MF01</accession>
<keyword evidence="1" id="KW-0812">Transmembrane</keyword>
<feature type="transmembrane region" description="Helical" evidence="1">
    <location>
        <begin position="66"/>
        <end position="87"/>
    </location>
</feature>
<evidence type="ECO:0000259" key="2">
    <source>
        <dbReference type="Pfam" id="PF20455"/>
    </source>
</evidence>
<evidence type="ECO:0000256" key="1">
    <source>
        <dbReference type="SAM" id="Phobius"/>
    </source>
</evidence>
<feature type="domain" description="DUF6708" evidence="2">
    <location>
        <begin position="115"/>
        <end position="277"/>
    </location>
</feature>
<keyword evidence="4" id="KW-1185">Reference proteome</keyword>
<dbReference type="RefSeq" id="WP_184034813.1">
    <property type="nucleotide sequence ID" value="NZ_JACHHY010000003.1"/>
</dbReference>
<dbReference type="InterPro" id="IPR046554">
    <property type="entry name" value="DUF6708"/>
</dbReference>
<dbReference type="Pfam" id="PF20455">
    <property type="entry name" value="DUF6708"/>
    <property type="match status" value="1"/>
</dbReference>
<feature type="transmembrane region" description="Helical" evidence="1">
    <location>
        <begin position="343"/>
        <end position="366"/>
    </location>
</feature>
<gene>
    <name evidence="3" type="ORF">HNQ59_000522</name>
</gene>
<evidence type="ECO:0000313" key="3">
    <source>
        <dbReference type="EMBL" id="MBB5017258.1"/>
    </source>
</evidence>
<sequence>MSPTQDKAVNPANAMVFPKKRANPLSLSGRRQITQTADAQPKLDQGLILRMDSEVMVMEVNVQGGLSASFILVFLLLVAIFSAPFILPEWIKLILNSTSIFDQAALGVALAAPGFIFFLFYKTTISPAPSPIIFNRKQGMIYGSHNGRPQWLEWKKVRPYLSEAAVTGGAYGGTHHNAQLVLVEWDEQLAEQEIFKKANGLLVSSSIVYGWKTCYELWEFIRCYMEGQAEALPEVEVSPTDESRLTTLMLDDGPFWEFTERQGLIQQLRDRQGKPRFGLGLSCLLVFMAPGVIFNLLRSLLRPRVKLPAEWLPPADPTQPSLFKVRQPDAQDKVLRAKAARYIACWQLGCVGLGIAIWIKVIHLIAF</sequence>
<dbReference type="AlphaFoldDB" id="A0A840MF01"/>
<organism evidence="3 4">
    <name type="scientific">Chitinivorax tropicus</name>
    <dbReference type="NCBI Taxonomy" id="714531"/>
    <lineage>
        <taxon>Bacteria</taxon>
        <taxon>Pseudomonadati</taxon>
        <taxon>Pseudomonadota</taxon>
        <taxon>Betaproteobacteria</taxon>
        <taxon>Chitinivorax</taxon>
    </lineage>
</organism>
<reference evidence="3 4" key="1">
    <citation type="submission" date="2020-08" db="EMBL/GenBank/DDBJ databases">
        <title>Genomic Encyclopedia of Type Strains, Phase IV (KMG-IV): sequencing the most valuable type-strain genomes for metagenomic binning, comparative biology and taxonomic classification.</title>
        <authorList>
            <person name="Goeker M."/>
        </authorList>
    </citation>
    <scope>NUCLEOTIDE SEQUENCE [LARGE SCALE GENOMIC DNA]</scope>
    <source>
        <strain evidence="3 4">DSM 27165</strain>
    </source>
</reference>
<name>A0A840MF01_9PROT</name>
<keyword evidence="1" id="KW-0472">Membrane</keyword>
<dbReference type="EMBL" id="JACHHY010000003">
    <property type="protein sequence ID" value="MBB5017258.1"/>
    <property type="molecule type" value="Genomic_DNA"/>
</dbReference>